<keyword evidence="1" id="KW-1133">Transmembrane helix</keyword>
<dbReference type="InterPro" id="IPR026870">
    <property type="entry name" value="Zinc_ribbon_dom"/>
</dbReference>
<accession>A0A1G6GGS3</accession>
<feature type="transmembrane region" description="Helical" evidence="1">
    <location>
        <begin position="88"/>
        <end position="108"/>
    </location>
</feature>
<dbReference type="Proteomes" id="UP000242949">
    <property type="component" value="Unassembled WGS sequence"/>
</dbReference>
<dbReference type="AlphaFoldDB" id="A0A1G6GGS3"/>
<gene>
    <name evidence="3" type="ORF">SAMN05421734_10160</name>
</gene>
<reference evidence="4" key="1">
    <citation type="submission" date="2016-09" db="EMBL/GenBank/DDBJ databases">
        <authorList>
            <person name="Varghese N."/>
            <person name="Submissions S."/>
        </authorList>
    </citation>
    <scope>NUCLEOTIDE SEQUENCE [LARGE SCALE GENOMIC DNA]</scope>
    <source>
        <strain evidence="4">S5</strain>
    </source>
</reference>
<keyword evidence="1" id="KW-0472">Membrane</keyword>
<dbReference type="STRING" id="1612202.SAMN05421734_10160"/>
<protein>
    <submittedName>
        <fullName evidence="3">Zinc-ribbon domain-containing protein</fullName>
    </submittedName>
</protein>
<dbReference type="OrthoDB" id="2448863at2"/>
<dbReference type="RefSeq" id="WP_090791619.1">
    <property type="nucleotide sequence ID" value="NZ_FMYI01000001.1"/>
</dbReference>
<evidence type="ECO:0000313" key="4">
    <source>
        <dbReference type="Proteomes" id="UP000242949"/>
    </source>
</evidence>
<feature type="transmembrane region" description="Helical" evidence="1">
    <location>
        <begin position="188"/>
        <end position="211"/>
    </location>
</feature>
<feature type="transmembrane region" description="Helical" evidence="1">
    <location>
        <begin position="128"/>
        <end position="147"/>
    </location>
</feature>
<keyword evidence="1" id="KW-0812">Transmembrane</keyword>
<dbReference type="Pfam" id="PF13240">
    <property type="entry name" value="Zn_Ribbon_1"/>
    <property type="match status" value="1"/>
</dbReference>
<sequence>MKTCPNCQETLEEDALFCTNCGTKLGEETEEDAPVVHTPVEEYAADEDEKDFISQVKKVSKSYWHFLPPALIQPFKKSLMMTEHKTDLVNSIITLVLFALLVPVYIYVAMDQLFPTLTPSVFEYVLEPFFYLLVTIAFVIAVMFGLSRLMKLSLSYLQVMSHFGALMVLPLTVIAIAIFMALVGGLSVSFSLTVISVLLTFVMMIVNLFVIRITYQANQSVDLVYLIALLFIAFYLFGQLFGEVFLADYIVRLIEDFIYQEAFFDLIDGMMNEQYQNFMW</sequence>
<dbReference type="EMBL" id="FMYI01000001">
    <property type="protein sequence ID" value="SDB81187.1"/>
    <property type="molecule type" value="Genomic_DNA"/>
</dbReference>
<evidence type="ECO:0000313" key="3">
    <source>
        <dbReference type="EMBL" id="SDB81187.1"/>
    </source>
</evidence>
<feature type="transmembrane region" description="Helical" evidence="1">
    <location>
        <begin position="223"/>
        <end position="242"/>
    </location>
</feature>
<proteinExistence type="predicted"/>
<name>A0A1G6GGS3_9BACI</name>
<evidence type="ECO:0000259" key="2">
    <source>
        <dbReference type="Pfam" id="PF13240"/>
    </source>
</evidence>
<feature type="domain" description="Zinc-ribbon" evidence="2">
    <location>
        <begin position="4"/>
        <end position="25"/>
    </location>
</feature>
<evidence type="ECO:0000256" key="1">
    <source>
        <dbReference type="SAM" id="Phobius"/>
    </source>
</evidence>
<organism evidence="3 4">
    <name type="scientific">Pelagirhabdus alkalitolerans</name>
    <dbReference type="NCBI Taxonomy" id="1612202"/>
    <lineage>
        <taxon>Bacteria</taxon>
        <taxon>Bacillati</taxon>
        <taxon>Bacillota</taxon>
        <taxon>Bacilli</taxon>
        <taxon>Bacillales</taxon>
        <taxon>Bacillaceae</taxon>
        <taxon>Pelagirhabdus</taxon>
    </lineage>
</organism>
<keyword evidence="4" id="KW-1185">Reference proteome</keyword>
<feature type="transmembrane region" description="Helical" evidence="1">
    <location>
        <begin position="159"/>
        <end position="182"/>
    </location>
</feature>